<feature type="region of interest" description="Disordered" evidence="1">
    <location>
        <begin position="314"/>
        <end position="459"/>
    </location>
</feature>
<dbReference type="EMBL" id="LT670849">
    <property type="protein sequence ID" value="SHN79894.1"/>
    <property type="molecule type" value="Genomic_DNA"/>
</dbReference>
<feature type="compositionally biased region" description="Low complexity" evidence="1">
    <location>
        <begin position="370"/>
        <end position="385"/>
    </location>
</feature>
<sequence>MILLSSGPRSDRSKGLRSCAIAFLFSLTLPGAAHAYAVPTEDAVPAMHLNSGEMQLAQAQPAAPSPAPVPAPAPAANPTSPAAAAPAPATTPPAQGAASDEPIGNVATLTGSASVVRNQNTLPLKLKDDIYLNDVVTTFADSTLGITFNDETTFNLTAKASIKIDDFIYEDGGKQNSALFDVTKGTVAFVASAVAKTGNMEITTPTATLGIRGTTGLVEVDGAGSGAHNIKLYPDPDGHVGTIDVADRSSGARLGTLNQGASGFTVRAGAGGRFTAAPLRISPQQAARDQGVVRQVHAAQAVGRQVVTEQRALRRANPNLNRNNQRNAPSQPGQGRPNQRQPGQGQPGQRQNNLQQRPGGPQQPASPNRTGQHGPPGQTGQTGAPNRAGENRQPGQGGAPSGQPAAPNRSTQQGQPQQPPGAQRPVNAPALHPGGAPNRAAAPPKRPPPPKKPPRERKR</sequence>
<dbReference type="RefSeq" id="WP_072820572.1">
    <property type="nucleotide sequence ID" value="NZ_LT670849.1"/>
</dbReference>
<organism evidence="4 5">
    <name type="scientific">Bradyrhizobium erythrophlei</name>
    <dbReference type="NCBI Taxonomy" id="1437360"/>
    <lineage>
        <taxon>Bacteria</taxon>
        <taxon>Pseudomonadati</taxon>
        <taxon>Pseudomonadota</taxon>
        <taxon>Alphaproteobacteria</taxon>
        <taxon>Hyphomicrobiales</taxon>
        <taxon>Nitrobacteraceae</taxon>
        <taxon>Bradyrhizobium</taxon>
    </lineage>
</organism>
<dbReference type="PANTHER" id="PTHR38731:SF1">
    <property type="entry name" value="FECR PROTEIN DOMAIN-CONTAINING PROTEIN"/>
    <property type="match status" value="1"/>
</dbReference>
<evidence type="ECO:0000259" key="3">
    <source>
        <dbReference type="Pfam" id="PF04773"/>
    </source>
</evidence>
<feature type="signal peptide" evidence="2">
    <location>
        <begin position="1"/>
        <end position="35"/>
    </location>
</feature>
<dbReference type="InterPro" id="IPR006860">
    <property type="entry name" value="FecR"/>
</dbReference>
<evidence type="ECO:0000256" key="2">
    <source>
        <dbReference type="SAM" id="SignalP"/>
    </source>
</evidence>
<dbReference type="Proteomes" id="UP000184096">
    <property type="component" value="Chromosome I"/>
</dbReference>
<accession>A0A1M7UAD2</accession>
<protein>
    <submittedName>
        <fullName evidence="4">FecR family protein</fullName>
    </submittedName>
</protein>
<gene>
    <name evidence="4" type="ORF">SAMN05444170_4152</name>
</gene>
<reference evidence="5" key="1">
    <citation type="submission" date="2016-11" db="EMBL/GenBank/DDBJ databases">
        <authorList>
            <person name="Varghese N."/>
            <person name="Submissions S."/>
        </authorList>
    </citation>
    <scope>NUCLEOTIDE SEQUENCE [LARGE SCALE GENOMIC DNA]</scope>
    <source>
        <strain evidence="5">GAS401</strain>
    </source>
</reference>
<feature type="region of interest" description="Disordered" evidence="1">
    <location>
        <begin position="55"/>
        <end position="103"/>
    </location>
</feature>
<feature type="compositionally biased region" description="Low complexity" evidence="1">
    <location>
        <begin position="401"/>
        <end position="425"/>
    </location>
</feature>
<evidence type="ECO:0000313" key="5">
    <source>
        <dbReference type="Proteomes" id="UP000184096"/>
    </source>
</evidence>
<feature type="compositionally biased region" description="Pro residues" evidence="1">
    <location>
        <begin position="63"/>
        <end position="75"/>
    </location>
</feature>
<dbReference type="AlphaFoldDB" id="A0A1M7UAD2"/>
<evidence type="ECO:0000313" key="4">
    <source>
        <dbReference type="EMBL" id="SHN79894.1"/>
    </source>
</evidence>
<feature type="compositionally biased region" description="Low complexity" evidence="1">
    <location>
        <begin position="76"/>
        <end position="99"/>
    </location>
</feature>
<feature type="domain" description="FecR protein" evidence="3">
    <location>
        <begin position="134"/>
        <end position="222"/>
    </location>
</feature>
<feature type="compositionally biased region" description="Basic residues" evidence="1">
    <location>
        <begin position="448"/>
        <end position="459"/>
    </location>
</feature>
<feature type="chain" id="PRO_5012658460" evidence="2">
    <location>
        <begin position="36"/>
        <end position="459"/>
    </location>
</feature>
<proteinExistence type="predicted"/>
<dbReference type="Pfam" id="PF04773">
    <property type="entry name" value="FecR"/>
    <property type="match status" value="1"/>
</dbReference>
<feature type="compositionally biased region" description="Low complexity" evidence="1">
    <location>
        <begin position="315"/>
        <end position="360"/>
    </location>
</feature>
<keyword evidence="2" id="KW-0732">Signal</keyword>
<dbReference type="PANTHER" id="PTHR38731">
    <property type="entry name" value="LIPL45-RELATED LIPOPROTEIN-RELATED"/>
    <property type="match status" value="1"/>
</dbReference>
<name>A0A1M7UAD2_9BRAD</name>
<evidence type="ECO:0000256" key="1">
    <source>
        <dbReference type="SAM" id="MobiDB-lite"/>
    </source>
</evidence>
<keyword evidence="5" id="KW-1185">Reference proteome</keyword>